<evidence type="ECO:0000256" key="2">
    <source>
        <dbReference type="ARBA" id="ARBA00006285"/>
    </source>
</evidence>
<protein>
    <recommendedName>
        <fullName evidence="7">Beta-hexosaminidase</fullName>
        <ecNumber evidence="7">3.2.1.52</ecNumber>
    </recommendedName>
</protein>
<sequence length="574" mass="64548">MFSPLVHLTLSLLCYSVSAIWPDPQEYTTGSNVLWLSPKVTVAYNRLNVSEASSPQTFGDRIDVMEAVNRTLETILKQSIVPWKFHPRNELEKFEPNLEASRTYIKHLGVTQTGQTNSSVKGPNEVDESYKISIAEDGRSEISAETTHGILRALETMTQLFYKHSSDKGVYTNQAPIMVVDAPKFSHRGLNMDVARNWFPVKDILRTIDALSMNKFNRLHIHMTDSQSWPIEIPSMPDLTKKGSYATGLSYSPENIATIHKYGLQRGVQVILEFDMPGHTASIAYAYPNLIAGFRAVPWSTYCAEPPCGSLKLNSKPVDEFVSKLMADVLPRISPHASYFHTGGDEVNKQVYLLDETVGSNETSVIQPFLQKFVDRVHNQVRAAGLTPIVWEEMALDWNLTLHSDVVVQTWLSDKSTSAVTAKGHKVITGNYDAWYLDCGKGQWIDFENGASYQHYYPFKDYCDPVKNWRLVYSFNPLSGVPKEQQHLVLGGEVHIWSEQTDPVNLDDMVWPRASAAGEVLWSGREDCNGQNRSQITASPRLSEMRERMVLRGITPGPVQMVYCTQMGDAECSL</sequence>
<feature type="active site" description="Proton donor" evidence="8">
    <location>
        <position position="346"/>
    </location>
</feature>
<keyword evidence="5" id="KW-0325">Glycoprotein</keyword>
<dbReference type="PANTHER" id="PTHR22600">
    <property type="entry name" value="BETA-HEXOSAMINIDASE"/>
    <property type="match status" value="1"/>
</dbReference>
<dbReference type="EC" id="3.2.1.52" evidence="7"/>
<reference evidence="12" key="1">
    <citation type="submission" date="2020-10" db="EMBL/GenBank/DDBJ databases">
        <authorList>
            <person name="Muller C M."/>
        </authorList>
    </citation>
    <scope>NUCLEOTIDE SEQUENCE</scope>
    <source>
        <strain evidence="12">THUN-12</strain>
    </source>
</reference>
<dbReference type="GO" id="GO:0016020">
    <property type="term" value="C:membrane"/>
    <property type="evidence" value="ECO:0007669"/>
    <property type="project" value="TreeGrafter"/>
</dbReference>
<comment type="catalytic activity">
    <reaction evidence="1 7">
        <text>Hydrolysis of terminal non-reducing N-acetyl-D-hexosamine residues in N-acetyl-beta-D-hexosaminides.</text>
        <dbReference type="EC" id="3.2.1.52"/>
    </reaction>
</comment>
<dbReference type="EMBL" id="CAJHIT010000007">
    <property type="protein sequence ID" value="CAD6502952.1"/>
    <property type="molecule type" value="Genomic_DNA"/>
</dbReference>
<keyword evidence="3 9" id="KW-0732">Signal</keyword>
<dbReference type="InterPro" id="IPR015883">
    <property type="entry name" value="Glyco_hydro_20_cat"/>
</dbReference>
<dbReference type="PANTHER" id="PTHR22600:SF58">
    <property type="entry name" value="BETA-HEXOSAMINIDASE"/>
    <property type="match status" value="1"/>
</dbReference>
<dbReference type="InterPro" id="IPR029019">
    <property type="entry name" value="HEX_eukaryotic_N"/>
</dbReference>
<evidence type="ECO:0000313" key="12">
    <source>
        <dbReference type="EMBL" id="CAD6502952.1"/>
    </source>
</evidence>
<comment type="caution">
    <text evidence="12">The sequence shown here is derived from an EMBL/GenBank/DDBJ whole genome shotgun (WGS) entry which is preliminary data.</text>
</comment>
<dbReference type="CDD" id="cd06562">
    <property type="entry name" value="GH20_HexA_HexB-like"/>
    <property type="match status" value="1"/>
</dbReference>
<dbReference type="GO" id="GO:0016231">
    <property type="term" value="F:beta-N-acetylglucosaminidase activity"/>
    <property type="evidence" value="ECO:0007669"/>
    <property type="project" value="TreeGrafter"/>
</dbReference>
<dbReference type="GO" id="GO:0005975">
    <property type="term" value="P:carbohydrate metabolic process"/>
    <property type="evidence" value="ECO:0007669"/>
    <property type="project" value="InterPro"/>
</dbReference>
<accession>A0A9W4D6S1</accession>
<evidence type="ECO:0000256" key="5">
    <source>
        <dbReference type="ARBA" id="ARBA00023180"/>
    </source>
</evidence>
<keyword evidence="6 7" id="KW-0326">Glycosidase</keyword>
<evidence type="ECO:0000256" key="4">
    <source>
        <dbReference type="ARBA" id="ARBA00022801"/>
    </source>
</evidence>
<dbReference type="InterPro" id="IPR025705">
    <property type="entry name" value="Beta_hexosaminidase_sua/sub"/>
</dbReference>
<evidence type="ECO:0000313" key="13">
    <source>
        <dbReference type="Proteomes" id="UP000683417"/>
    </source>
</evidence>
<dbReference type="GO" id="GO:0030203">
    <property type="term" value="P:glycosaminoglycan metabolic process"/>
    <property type="evidence" value="ECO:0007669"/>
    <property type="project" value="TreeGrafter"/>
</dbReference>
<feature type="chain" id="PRO_5040855316" description="Beta-hexosaminidase" evidence="9">
    <location>
        <begin position="20"/>
        <end position="574"/>
    </location>
</feature>
<dbReference type="Pfam" id="PF14845">
    <property type="entry name" value="Glycohydro_20b2"/>
    <property type="match status" value="1"/>
</dbReference>
<evidence type="ECO:0000256" key="6">
    <source>
        <dbReference type="ARBA" id="ARBA00023295"/>
    </source>
</evidence>
<dbReference type="Proteomes" id="UP000683417">
    <property type="component" value="Unassembled WGS sequence"/>
</dbReference>
<evidence type="ECO:0000256" key="8">
    <source>
        <dbReference type="PIRSR" id="PIRSR625705-1"/>
    </source>
</evidence>
<dbReference type="AlphaFoldDB" id="A0A9W4D6S1"/>
<evidence type="ECO:0000256" key="3">
    <source>
        <dbReference type="ARBA" id="ARBA00022729"/>
    </source>
</evidence>
<keyword evidence="4 7" id="KW-0378">Hydrolase</keyword>
<dbReference type="PIRSF" id="PIRSF001093">
    <property type="entry name" value="B-hxosamndse_ab_euk"/>
    <property type="match status" value="1"/>
</dbReference>
<evidence type="ECO:0000256" key="7">
    <source>
        <dbReference type="PIRNR" id="PIRNR001093"/>
    </source>
</evidence>
<dbReference type="Pfam" id="PF00728">
    <property type="entry name" value="Glyco_hydro_20"/>
    <property type="match status" value="1"/>
</dbReference>
<evidence type="ECO:0000259" key="11">
    <source>
        <dbReference type="Pfam" id="PF14845"/>
    </source>
</evidence>
<comment type="similarity">
    <text evidence="2 7">Belongs to the glycosyl hydrolase 20 family.</text>
</comment>
<gene>
    <name evidence="12" type="ORF">BGTH12_LOCUS4310</name>
</gene>
<feature type="signal peptide" evidence="9">
    <location>
        <begin position="1"/>
        <end position="19"/>
    </location>
</feature>
<proteinExistence type="inferred from homology"/>
<dbReference type="FunFam" id="3.20.20.80:FF:000063">
    <property type="entry name" value="Beta-hexosaminidase"/>
    <property type="match status" value="1"/>
</dbReference>
<evidence type="ECO:0000256" key="9">
    <source>
        <dbReference type="SAM" id="SignalP"/>
    </source>
</evidence>
<feature type="domain" description="Beta-hexosaminidase eukaryotic type N-terminal" evidence="11">
    <location>
        <begin position="20"/>
        <end position="160"/>
    </location>
</feature>
<name>A0A9W4D6S1_BLUGR</name>
<evidence type="ECO:0000259" key="10">
    <source>
        <dbReference type="Pfam" id="PF00728"/>
    </source>
</evidence>
<feature type="domain" description="Glycoside hydrolase family 20 catalytic" evidence="10">
    <location>
        <begin position="185"/>
        <end position="524"/>
    </location>
</feature>
<evidence type="ECO:0000256" key="1">
    <source>
        <dbReference type="ARBA" id="ARBA00001231"/>
    </source>
</evidence>
<organism evidence="12 13">
    <name type="scientific">Blumeria graminis f. sp. triticale</name>
    <dbReference type="NCBI Taxonomy" id="1689686"/>
    <lineage>
        <taxon>Eukaryota</taxon>
        <taxon>Fungi</taxon>
        <taxon>Dikarya</taxon>
        <taxon>Ascomycota</taxon>
        <taxon>Pezizomycotina</taxon>
        <taxon>Leotiomycetes</taxon>
        <taxon>Erysiphales</taxon>
        <taxon>Erysiphaceae</taxon>
        <taxon>Blumeria</taxon>
    </lineage>
</organism>